<dbReference type="InterPro" id="IPR025836">
    <property type="entry name" value="Zn_knuckle_CX2CX4HX4C"/>
</dbReference>
<dbReference type="EMBL" id="BSYR01000033">
    <property type="protein sequence ID" value="GMI99100.1"/>
    <property type="molecule type" value="Genomic_DNA"/>
</dbReference>
<reference evidence="3" key="1">
    <citation type="submission" date="2023-05" db="EMBL/GenBank/DDBJ databases">
        <title>Genome and transcriptome analyses reveal genes involved in the formation of fine ridges on petal epidermal cells in Hibiscus trionum.</title>
        <authorList>
            <person name="Koshimizu S."/>
            <person name="Masuda S."/>
            <person name="Ishii T."/>
            <person name="Shirasu K."/>
            <person name="Hoshino A."/>
            <person name="Arita M."/>
        </authorList>
    </citation>
    <scope>NUCLEOTIDE SEQUENCE</scope>
    <source>
        <strain evidence="3">Hamamatsu line</strain>
    </source>
</reference>
<dbReference type="AlphaFoldDB" id="A0A9W7IPS5"/>
<dbReference type="Pfam" id="PF14111">
    <property type="entry name" value="DUF4283"/>
    <property type="match status" value="1"/>
</dbReference>
<gene>
    <name evidence="3" type="ORF">HRI_003579300</name>
</gene>
<protein>
    <recommendedName>
        <fullName evidence="5">DUF4283 domain-containing protein</fullName>
    </recommendedName>
</protein>
<evidence type="ECO:0000259" key="2">
    <source>
        <dbReference type="Pfam" id="PF14392"/>
    </source>
</evidence>
<dbReference type="InterPro" id="IPR040256">
    <property type="entry name" value="At4g02000-like"/>
</dbReference>
<accession>A0A9W7IPS5</accession>
<name>A0A9W7IPS5_HIBTR</name>
<dbReference type="PANTHER" id="PTHR31286:SF153">
    <property type="entry name" value="DUF4283 DOMAIN PROTEIN"/>
    <property type="match status" value="1"/>
</dbReference>
<dbReference type="OrthoDB" id="981173at2759"/>
<keyword evidence="4" id="KW-1185">Reference proteome</keyword>
<evidence type="ECO:0000313" key="4">
    <source>
        <dbReference type="Proteomes" id="UP001165190"/>
    </source>
</evidence>
<proteinExistence type="predicted"/>
<dbReference type="Proteomes" id="UP001165190">
    <property type="component" value="Unassembled WGS sequence"/>
</dbReference>
<comment type="caution">
    <text evidence="3">The sequence shown here is derived from an EMBL/GenBank/DDBJ whole genome shotgun (WGS) entry which is preliminary data.</text>
</comment>
<feature type="domain" description="Zinc knuckle CX2CX4HX4C" evidence="2">
    <location>
        <begin position="173"/>
        <end position="208"/>
    </location>
</feature>
<feature type="domain" description="DUF4283" evidence="1">
    <location>
        <begin position="30"/>
        <end position="108"/>
    </location>
</feature>
<dbReference type="InterPro" id="IPR025558">
    <property type="entry name" value="DUF4283"/>
</dbReference>
<dbReference type="PANTHER" id="PTHR31286">
    <property type="entry name" value="GLYCINE-RICH CELL WALL STRUCTURAL PROTEIN 1.8-LIKE"/>
    <property type="match status" value="1"/>
</dbReference>
<evidence type="ECO:0000259" key="1">
    <source>
        <dbReference type="Pfam" id="PF14111"/>
    </source>
</evidence>
<evidence type="ECO:0008006" key="5">
    <source>
        <dbReference type="Google" id="ProtNLM"/>
    </source>
</evidence>
<sequence>MEENLASLSIGDGEEEVFEVPSELLETEDDYAHCLVGKFLTSSVIHFLAMRNTLADLWHPLGGISITDIGEKRICFRFYTEIDMNRVLEGCPWFFNGHLLVLRRLDKGDDPLQVPIEFASFWVQVHNLPPGLMSEGMAKQFGKFIGQFLEYDSKLVITGRKQYMRIKVGVHINCPLKRKKKISLGKDRTVYVFFQYEKLSLFCFICGLGTGKAFAHFA</sequence>
<dbReference type="Pfam" id="PF14392">
    <property type="entry name" value="zf-CCHC_4"/>
    <property type="match status" value="1"/>
</dbReference>
<organism evidence="3 4">
    <name type="scientific">Hibiscus trionum</name>
    <name type="common">Flower of an hour</name>
    <dbReference type="NCBI Taxonomy" id="183268"/>
    <lineage>
        <taxon>Eukaryota</taxon>
        <taxon>Viridiplantae</taxon>
        <taxon>Streptophyta</taxon>
        <taxon>Embryophyta</taxon>
        <taxon>Tracheophyta</taxon>
        <taxon>Spermatophyta</taxon>
        <taxon>Magnoliopsida</taxon>
        <taxon>eudicotyledons</taxon>
        <taxon>Gunneridae</taxon>
        <taxon>Pentapetalae</taxon>
        <taxon>rosids</taxon>
        <taxon>malvids</taxon>
        <taxon>Malvales</taxon>
        <taxon>Malvaceae</taxon>
        <taxon>Malvoideae</taxon>
        <taxon>Hibiscus</taxon>
    </lineage>
</organism>
<evidence type="ECO:0000313" key="3">
    <source>
        <dbReference type="EMBL" id="GMI99100.1"/>
    </source>
</evidence>